<protein>
    <recommendedName>
        <fullName evidence="3">Ribose 5-phosphate isomerase B</fullName>
    </recommendedName>
</protein>
<comment type="caution">
    <text evidence="1">The sequence shown here is derived from an EMBL/GenBank/DDBJ whole genome shotgun (WGS) entry which is preliminary data.</text>
</comment>
<sequence>MACQDRLYLKRSIGYLKRGKNLISFHFSYIFVRLISK</sequence>
<evidence type="ECO:0000313" key="1">
    <source>
        <dbReference type="EMBL" id="KIL78315.1"/>
    </source>
</evidence>
<evidence type="ECO:0008006" key="3">
    <source>
        <dbReference type="Google" id="ProtNLM"/>
    </source>
</evidence>
<accession>A0ABR5AUM6</accession>
<dbReference type="Proteomes" id="UP000031982">
    <property type="component" value="Unassembled WGS sequence"/>
</dbReference>
<organism evidence="1 2">
    <name type="scientific">Bacillus badius</name>
    <dbReference type="NCBI Taxonomy" id="1455"/>
    <lineage>
        <taxon>Bacteria</taxon>
        <taxon>Bacillati</taxon>
        <taxon>Bacillota</taxon>
        <taxon>Bacilli</taxon>
        <taxon>Bacillales</taxon>
        <taxon>Bacillaceae</taxon>
        <taxon>Pseudobacillus</taxon>
    </lineage>
</organism>
<name>A0ABR5AUM6_BACBA</name>
<proteinExistence type="predicted"/>
<reference evidence="1 2" key="1">
    <citation type="submission" date="2015-01" db="EMBL/GenBank/DDBJ databases">
        <title>Genome Assembly of Bacillus badius MTCC 1458.</title>
        <authorList>
            <person name="Verma A."/>
            <person name="Khatri I."/>
            <person name="Mual P."/>
            <person name="Subramanian S."/>
            <person name="Krishnamurthi S."/>
        </authorList>
    </citation>
    <scope>NUCLEOTIDE SEQUENCE [LARGE SCALE GENOMIC DNA]</scope>
    <source>
        <strain evidence="1 2">MTCC 1458</strain>
    </source>
</reference>
<evidence type="ECO:0000313" key="2">
    <source>
        <dbReference type="Proteomes" id="UP000031982"/>
    </source>
</evidence>
<dbReference type="EMBL" id="JXLP01000009">
    <property type="protein sequence ID" value="KIL78315.1"/>
    <property type="molecule type" value="Genomic_DNA"/>
</dbReference>
<gene>
    <name evidence="1" type="ORF">SD77_3995</name>
</gene>
<keyword evidence="2" id="KW-1185">Reference proteome</keyword>